<dbReference type="PANTHER" id="PTHR13710">
    <property type="entry name" value="DNA HELICASE RECQ FAMILY MEMBER"/>
    <property type="match status" value="1"/>
</dbReference>
<dbReference type="EMBL" id="KN881676">
    <property type="protein sequence ID" value="KIY50338.1"/>
    <property type="molecule type" value="Genomic_DNA"/>
</dbReference>
<name>A0A0D7AHM9_9AGAR</name>
<evidence type="ECO:0000313" key="15">
    <source>
        <dbReference type="EMBL" id="KIY50338.1"/>
    </source>
</evidence>
<evidence type="ECO:0000313" key="16">
    <source>
        <dbReference type="Proteomes" id="UP000054144"/>
    </source>
</evidence>
<dbReference type="InterPro" id="IPR004589">
    <property type="entry name" value="DNA_helicase_ATP-dep_RecQ"/>
</dbReference>
<dbReference type="Gene3D" id="1.10.10.10">
    <property type="entry name" value="Winged helix-like DNA-binding domain superfamily/Winged helix DNA-binding domain"/>
    <property type="match status" value="1"/>
</dbReference>
<proteinExistence type="inferred from homology"/>
<dbReference type="PROSITE" id="PS51194">
    <property type="entry name" value="HELICASE_CTER"/>
    <property type="match status" value="1"/>
</dbReference>
<keyword evidence="7" id="KW-0238">DNA-binding</keyword>
<evidence type="ECO:0000256" key="4">
    <source>
        <dbReference type="ARBA" id="ARBA00022801"/>
    </source>
</evidence>
<dbReference type="GO" id="GO:0046872">
    <property type="term" value="F:metal ion binding"/>
    <property type="evidence" value="ECO:0007669"/>
    <property type="project" value="UniProtKB-KW"/>
</dbReference>
<dbReference type="InterPro" id="IPR027417">
    <property type="entry name" value="P-loop_NTPase"/>
</dbReference>
<evidence type="ECO:0000256" key="10">
    <source>
        <dbReference type="ARBA" id="ARBA00034617"/>
    </source>
</evidence>
<accession>A0A0D7AHM9</accession>
<keyword evidence="9 11" id="KW-0539">Nucleus</keyword>
<comment type="subcellular location">
    <subcellularLocation>
        <location evidence="11">Nucleus</location>
    </subcellularLocation>
</comment>
<evidence type="ECO:0000256" key="6">
    <source>
        <dbReference type="ARBA" id="ARBA00022840"/>
    </source>
</evidence>
<dbReference type="SMART" id="SM00487">
    <property type="entry name" value="DEXDc"/>
    <property type="match status" value="1"/>
</dbReference>
<dbReference type="GO" id="GO:0005634">
    <property type="term" value="C:nucleus"/>
    <property type="evidence" value="ECO:0007669"/>
    <property type="project" value="UniProtKB-SubCell"/>
</dbReference>
<dbReference type="GO" id="GO:0016887">
    <property type="term" value="F:ATP hydrolysis activity"/>
    <property type="evidence" value="ECO:0007669"/>
    <property type="project" value="RHEA"/>
</dbReference>
<dbReference type="PROSITE" id="PS51192">
    <property type="entry name" value="HELICASE_ATP_BIND_1"/>
    <property type="match status" value="1"/>
</dbReference>
<dbReference type="GO" id="GO:0005524">
    <property type="term" value="F:ATP binding"/>
    <property type="evidence" value="ECO:0007669"/>
    <property type="project" value="UniProtKB-KW"/>
</dbReference>
<keyword evidence="2" id="KW-0479">Metal-binding</keyword>
<dbReference type="InterPro" id="IPR036388">
    <property type="entry name" value="WH-like_DNA-bd_sf"/>
</dbReference>
<comment type="similarity">
    <text evidence="1 11">Belongs to the helicase family. RecQ subfamily.</text>
</comment>
<comment type="catalytic activity">
    <reaction evidence="10 11">
        <text>Couples ATP hydrolysis with the unwinding of duplex DNA by translocating in the 3'-5' direction.</text>
        <dbReference type="EC" id="5.6.2.4"/>
    </reaction>
</comment>
<organism evidence="15 16">
    <name type="scientific">Fistulina hepatica ATCC 64428</name>
    <dbReference type="NCBI Taxonomy" id="1128425"/>
    <lineage>
        <taxon>Eukaryota</taxon>
        <taxon>Fungi</taxon>
        <taxon>Dikarya</taxon>
        <taxon>Basidiomycota</taxon>
        <taxon>Agaricomycotina</taxon>
        <taxon>Agaricomycetes</taxon>
        <taxon>Agaricomycetidae</taxon>
        <taxon>Agaricales</taxon>
        <taxon>Fistulinaceae</taxon>
        <taxon>Fistulina</taxon>
    </lineage>
</organism>
<reference evidence="15 16" key="1">
    <citation type="journal article" date="2015" name="Fungal Genet. Biol.">
        <title>Evolution of novel wood decay mechanisms in Agaricales revealed by the genome sequences of Fistulina hepatica and Cylindrobasidium torrendii.</title>
        <authorList>
            <person name="Floudas D."/>
            <person name="Held B.W."/>
            <person name="Riley R."/>
            <person name="Nagy L.G."/>
            <person name="Koehler G."/>
            <person name="Ransdell A.S."/>
            <person name="Younus H."/>
            <person name="Chow J."/>
            <person name="Chiniquy J."/>
            <person name="Lipzen A."/>
            <person name="Tritt A."/>
            <person name="Sun H."/>
            <person name="Haridas S."/>
            <person name="LaButti K."/>
            <person name="Ohm R.A."/>
            <person name="Kues U."/>
            <person name="Blanchette R.A."/>
            <person name="Grigoriev I.V."/>
            <person name="Minto R.E."/>
            <person name="Hibbett D.S."/>
        </authorList>
    </citation>
    <scope>NUCLEOTIDE SEQUENCE [LARGE SCALE GENOMIC DNA]</scope>
    <source>
        <strain evidence="15 16">ATCC 64428</strain>
    </source>
</reference>
<evidence type="ECO:0000256" key="1">
    <source>
        <dbReference type="ARBA" id="ARBA00005446"/>
    </source>
</evidence>
<keyword evidence="16" id="KW-1185">Reference proteome</keyword>
<sequence length="713" mass="79494">MKAVFNIDDFRLCQRAVCNANMAGRDIICVMPTGGGKSLTYQLPALLTPGVTMVITPLISLSTDQVLQLQEVNVEAAMLASSTSQAQTNAIIKRLHAIAGHKVAPQDEIKLIYVTPEKIKKSNTFRTLLRKLYDAEMLARIVIDEAHCVSQMGHDFRPDYMELHKLRTLFSDIPILALSATCPPAVLKDLLKILQLKPIATRKSHLISNLHWPLIYFSAPLYRKNLHYHVLPKKASSEAAIADIADWILHNYPDSSGIVYCLRKKDTENVARGLERLSGGKIKTGVYHADCHDTEKNHLHHAWRHGTIKVVCATIAFGLGINKGNVRFVIHHTAKKSLDGYYQESGRAGRDGRDSQCILYYRPQDFSTLFSMVGSSVEGQSKLYAMVNFAQDMEGCRKVQFARYFSHSANLDMSVWSTDDTNANERCGHCDNCQRPSGSLEKHDVTAGAWQILKVVDFMERANVDVTVKQLTDILRGNGGGVIGSNQARKRRRSGPQIIDLEAVAGGKISLGKDDTECLIIQMLAEKYLGAKIRASAYSVNFYVRLGSLAPRLMRVPRDKIAESRHRIWRTSPTKPTRKRAKTSNGAQVNDDSSWSDEGPVAPRKKARTARKQNDALPNTRKTGKGRKSLAKTALEDDFDSYEEVLNMTEYSDSSVEFSGGEDEENGDEEDWVYRYRIDEFAPTPLGESSRTRSHATTALVEHAGSDDVIILD</sequence>
<dbReference type="InterPro" id="IPR002464">
    <property type="entry name" value="DNA/RNA_helicase_DEAH_CS"/>
</dbReference>
<feature type="compositionally biased region" description="Polar residues" evidence="12">
    <location>
        <begin position="583"/>
        <end position="593"/>
    </location>
</feature>
<dbReference type="InterPro" id="IPR011545">
    <property type="entry name" value="DEAD/DEAH_box_helicase_dom"/>
</dbReference>
<dbReference type="SMART" id="SM00490">
    <property type="entry name" value="HELICc"/>
    <property type="match status" value="1"/>
</dbReference>
<dbReference type="GO" id="GO:0009378">
    <property type="term" value="F:four-way junction helicase activity"/>
    <property type="evidence" value="ECO:0007669"/>
    <property type="project" value="TreeGrafter"/>
</dbReference>
<evidence type="ECO:0000259" key="14">
    <source>
        <dbReference type="PROSITE" id="PS51194"/>
    </source>
</evidence>
<dbReference type="InterPro" id="IPR001650">
    <property type="entry name" value="Helicase_C-like"/>
</dbReference>
<feature type="region of interest" description="Disordered" evidence="12">
    <location>
        <begin position="565"/>
        <end position="634"/>
    </location>
</feature>
<evidence type="ECO:0000256" key="8">
    <source>
        <dbReference type="ARBA" id="ARBA00023235"/>
    </source>
</evidence>
<evidence type="ECO:0000256" key="3">
    <source>
        <dbReference type="ARBA" id="ARBA00022741"/>
    </source>
</evidence>
<dbReference type="Gene3D" id="3.40.50.300">
    <property type="entry name" value="P-loop containing nucleotide triphosphate hydrolases"/>
    <property type="match status" value="2"/>
</dbReference>
<evidence type="ECO:0000256" key="2">
    <source>
        <dbReference type="ARBA" id="ARBA00022723"/>
    </source>
</evidence>
<dbReference type="GO" id="GO:0003677">
    <property type="term" value="F:DNA binding"/>
    <property type="evidence" value="ECO:0007669"/>
    <property type="project" value="UniProtKB-KW"/>
</dbReference>
<evidence type="ECO:0000256" key="12">
    <source>
        <dbReference type="SAM" id="MobiDB-lite"/>
    </source>
</evidence>
<evidence type="ECO:0000256" key="5">
    <source>
        <dbReference type="ARBA" id="ARBA00022806"/>
    </source>
</evidence>
<comment type="catalytic activity">
    <reaction evidence="11">
        <text>ATP + H2O = ADP + phosphate + H(+)</text>
        <dbReference type="Rhea" id="RHEA:13065"/>
        <dbReference type="ChEBI" id="CHEBI:15377"/>
        <dbReference type="ChEBI" id="CHEBI:15378"/>
        <dbReference type="ChEBI" id="CHEBI:30616"/>
        <dbReference type="ChEBI" id="CHEBI:43474"/>
        <dbReference type="ChEBI" id="CHEBI:456216"/>
    </reaction>
</comment>
<feature type="domain" description="Helicase C-terminal" evidence="14">
    <location>
        <begin position="243"/>
        <end position="394"/>
    </location>
</feature>
<protein>
    <recommendedName>
        <fullName evidence="11">ATP-dependent DNA helicase</fullName>
        <ecNumber evidence="11">5.6.2.4</ecNumber>
    </recommendedName>
</protein>
<dbReference type="Pfam" id="PF00271">
    <property type="entry name" value="Helicase_C"/>
    <property type="match status" value="1"/>
</dbReference>
<dbReference type="Pfam" id="PF00270">
    <property type="entry name" value="DEAD"/>
    <property type="match status" value="1"/>
</dbReference>
<keyword evidence="6 11" id="KW-0067">ATP-binding</keyword>
<evidence type="ECO:0000256" key="11">
    <source>
        <dbReference type="RuleBase" id="RU364117"/>
    </source>
</evidence>
<evidence type="ECO:0000259" key="13">
    <source>
        <dbReference type="PROSITE" id="PS51192"/>
    </source>
</evidence>
<gene>
    <name evidence="15" type="ORF">FISHEDRAFT_39679</name>
</gene>
<dbReference type="GO" id="GO:0043138">
    <property type="term" value="F:3'-5' DNA helicase activity"/>
    <property type="evidence" value="ECO:0007669"/>
    <property type="project" value="UniProtKB-EC"/>
</dbReference>
<dbReference type="Pfam" id="PF16124">
    <property type="entry name" value="RecQ_Zn_bind"/>
    <property type="match status" value="1"/>
</dbReference>
<evidence type="ECO:0000256" key="9">
    <source>
        <dbReference type="ARBA" id="ARBA00023242"/>
    </source>
</evidence>
<keyword evidence="5 11" id="KW-0347">Helicase</keyword>
<dbReference type="PANTHER" id="PTHR13710:SF105">
    <property type="entry name" value="ATP-DEPENDENT DNA HELICASE Q1"/>
    <property type="match status" value="1"/>
</dbReference>
<dbReference type="InterPro" id="IPR032284">
    <property type="entry name" value="RecQ_Zn-bd"/>
</dbReference>
<evidence type="ECO:0000256" key="7">
    <source>
        <dbReference type="ARBA" id="ARBA00023125"/>
    </source>
</evidence>
<dbReference type="GO" id="GO:0005694">
    <property type="term" value="C:chromosome"/>
    <property type="evidence" value="ECO:0007669"/>
    <property type="project" value="TreeGrafter"/>
</dbReference>
<dbReference type="SUPFAM" id="SSF52540">
    <property type="entry name" value="P-loop containing nucleoside triphosphate hydrolases"/>
    <property type="match status" value="1"/>
</dbReference>
<dbReference type="PROSITE" id="PS00690">
    <property type="entry name" value="DEAH_ATP_HELICASE"/>
    <property type="match status" value="1"/>
</dbReference>
<dbReference type="GO" id="GO:0005737">
    <property type="term" value="C:cytoplasm"/>
    <property type="evidence" value="ECO:0007669"/>
    <property type="project" value="TreeGrafter"/>
</dbReference>
<dbReference type="EC" id="5.6.2.4" evidence="11"/>
<dbReference type="NCBIfam" id="TIGR00614">
    <property type="entry name" value="recQ_fam"/>
    <property type="match status" value="1"/>
</dbReference>
<dbReference type="AlphaFoldDB" id="A0A0D7AHM9"/>
<keyword evidence="3 11" id="KW-0547">Nucleotide-binding</keyword>
<dbReference type="Proteomes" id="UP000054144">
    <property type="component" value="Unassembled WGS sequence"/>
</dbReference>
<keyword evidence="8" id="KW-0413">Isomerase</keyword>
<feature type="domain" description="Helicase ATP-binding" evidence="13">
    <location>
        <begin position="18"/>
        <end position="200"/>
    </location>
</feature>
<dbReference type="OrthoDB" id="10261556at2759"/>
<dbReference type="GO" id="GO:0000724">
    <property type="term" value="P:double-strand break repair via homologous recombination"/>
    <property type="evidence" value="ECO:0007669"/>
    <property type="project" value="TreeGrafter"/>
</dbReference>
<dbReference type="InterPro" id="IPR014001">
    <property type="entry name" value="Helicase_ATP-bd"/>
</dbReference>
<keyword evidence="4 11" id="KW-0378">Hydrolase</keyword>